<comment type="subcellular location">
    <subcellularLocation>
        <location evidence="1">Nucleus</location>
    </subcellularLocation>
</comment>
<dbReference type="STRING" id="1149755.A0A2J6R1R6"/>
<dbReference type="GO" id="GO:0000294">
    <property type="term" value="P:nuclear-transcribed mRNA catabolic process, RNase MRP-dependent"/>
    <property type="evidence" value="ECO:0007669"/>
    <property type="project" value="TreeGrafter"/>
</dbReference>
<dbReference type="GO" id="GO:0000172">
    <property type="term" value="C:ribonuclease MRP complex"/>
    <property type="evidence" value="ECO:0007669"/>
    <property type="project" value="InterPro"/>
</dbReference>
<dbReference type="InterPro" id="IPR036882">
    <property type="entry name" value="Alba-like_dom_sf"/>
</dbReference>
<feature type="region of interest" description="Disordered" evidence="4">
    <location>
        <begin position="1"/>
        <end position="46"/>
    </location>
</feature>
<evidence type="ECO:0000256" key="3">
    <source>
        <dbReference type="ARBA" id="ARBA00023242"/>
    </source>
</evidence>
<evidence type="ECO:0000313" key="5">
    <source>
        <dbReference type="EMBL" id="PMD32451.1"/>
    </source>
</evidence>
<dbReference type="PANTHER" id="PTHR28256:SF1">
    <property type="entry name" value="RIBONUCLEASES P_MRP PROTEIN SUBUNIT POP7"/>
    <property type="match status" value="1"/>
</dbReference>
<evidence type="ECO:0000313" key="6">
    <source>
        <dbReference type="Proteomes" id="UP000235786"/>
    </source>
</evidence>
<protein>
    <submittedName>
        <fullName evidence="5">Uncharacterized protein</fullName>
    </submittedName>
</protein>
<dbReference type="AlphaFoldDB" id="A0A2J6R1R6"/>
<dbReference type="EMBL" id="KZ613959">
    <property type="protein sequence ID" value="PMD32451.1"/>
    <property type="molecule type" value="Genomic_DNA"/>
</dbReference>
<dbReference type="GO" id="GO:0001682">
    <property type="term" value="P:tRNA 5'-leader removal"/>
    <property type="evidence" value="ECO:0007669"/>
    <property type="project" value="InterPro"/>
</dbReference>
<reference evidence="5 6" key="1">
    <citation type="submission" date="2016-04" db="EMBL/GenBank/DDBJ databases">
        <title>A degradative enzymes factory behind the ericoid mycorrhizal symbiosis.</title>
        <authorList>
            <consortium name="DOE Joint Genome Institute"/>
            <person name="Martino E."/>
            <person name="Morin E."/>
            <person name="Grelet G."/>
            <person name="Kuo A."/>
            <person name="Kohler A."/>
            <person name="Daghino S."/>
            <person name="Barry K."/>
            <person name="Choi C."/>
            <person name="Cichocki N."/>
            <person name="Clum A."/>
            <person name="Copeland A."/>
            <person name="Hainaut M."/>
            <person name="Haridas S."/>
            <person name="Labutti K."/>
            <person name="Lindquist E."/>
            <person name="Lipzen A."/>
            <person name="Khouja H.-R."/>
            <person name="Murat C."/>
            <person name="Ohm R."/>
            <person name="Olson A."/>
            <person name="Spatafora J."/>
            <person name="Veneault-Fourrey C."/>
            <person name="Henrissat B."/>
            <person name="Grigoriev I."/>
            <person name="Martin F."/>
            <person name="Perotto S."/>
        </authorList>
    </citation>
    <scope>NUCLEOTIDE SEQUENCE [LARGE SCALE GENOMIC DNA]</scope>
    <source>
        <strain evidence="5 6">F</strain>
    </source>
</reference>
<dbReference type="GO" id="GO:0003723">
    <property type="term" value="F:RNA binding"/>
    <property type="evidence" value="ECO:0007669"/>
    <property type="project" value="TreeGrafter"/>
</dbReference>
<organism evidence="5 6">
    <name type="scientific">Hyaloscypha variabilis (strain UAMH 11265 / GT02V1 / F)</name>
    <name type="common">Meliniomyces variabilis</name>
    <dbReference type="NCBI Taxonomy" id="1149755"/>
    <lineage>
        <taxon>Eukaryota</taxon>
        <taxon>Fungi</taxon>
        <taxon>Dikarya</taxon>
        <taxon>Ascomycota</taxon>
        <taxon>Pezizomycotina</taxon>
        <taxon>Leotiomycetes</taxon>
        <taxon>Helotiales</taxon>
        <taxon>Hyaloscyphaceae</taxon>
        <taxon>Hyaloscypha</taxon>
        <taxon>Hyaloscypha variabilis</taxon>
    </lineage>
</organism>
<evidence type="ECO:0000256" key="2">
    <source>
        <dbReference type="ARBA" id="ARBA00022694"/>
    </source>
</evidence>
<dbReference type="GO" id="GO:0006364">
    <property type="term" value="P:rRNA processing"/>
    <property type="evidence" value="ECO:0007669"/>
    <property type="project" value="TreeGrafter"/>
</dbReference>
<dbReference type="InterPro" id="IPR014612">
    <property type="entry name" value="Pop7/Rpp20"/>
</dbReference>
<dbReference type="GO" id="GO:0005655">
    <property type="term" value="C:nucleolar ribonuclease P complex"/>
    <property type="evidence" value="ECO:0007669"/>
    <property type="project" value="InterPro"/>
</dbReference>
<dbReference type="Pfam" id="PF12328">
    <property type="entry name" value="Rpp20"/>
    <property type="match status" value="1"/>
</dbReference>
<name>A0A2J6R1R6_HYAVF</name>
<dbReference type="PANTHER" id="PTHR28256">
    <property type="entry name" value="RIBONUCLEASES P/MRP PROTEIN SUBUNIT POP7"/>
    <property type="match status" value="1"/>
</dbReference>
<dbReference type="GO" id="GO:0004526">
    <property type="term" value="F:ribonuclease P activity"/>
    <property type="evidence" value="ECO:0007669"/>
    <property type="project" value="TreeGrafter"/>
</dbReference>
<keyword evidence="3" id="KW-0539">Nucleus</keyword>
<dbReference type="GO" id="GO:0034965">
    <property type="term" value="P:intronic box C/D snoRNA processing"/>
    <property type="evidence" value="ECO:0007669"/>
    <property type="project" value="TreeGrafter"/>
</dbReference>
<evidence type="ECO:0000256" key="1">
    <source>
        <dbReference type="ARBA" id="ARBA00004123"/>
    </source>
</evidence>
<accession>A0A2J6R1R6</accession>
<dbReference type="InterPro" id="IPR020241">
    <property type="entry name" value="RNase_P/MRP_Pop7_fungi"/>
</dbReference>
<keyword evidence="6" id="KW-1185">Reference proteome</keyword>
<dbReference type="GO" id="GO:0000171">
    <property type="term" value="F:ribonuclease MRP activity"/>
    <property type="evidence" value="ECO:0007669"/>
    <property type="project" value="TreeGrafter"/>
</dbReference>
<dbReference type="Proteomes" id="UP000235786">
    <property type="component" value="Unassembled WGS sequence"/>
</dbReference>
<dbReference type="Gene3D" id="3.30.110.20">
    <property type="entry name" value="Alba-like domain"/>
    <property type="match status" value="1"/>
</dbReference>
<gene>
    <name evidence="5" type="ORF">L207DRAFT_518794</name>
</gene>
<evidence type="ECO:0000256" key="4">
    <source>
        <dbReference type="SAM" id="MobiDB-lite"/>
    </source>
</evidence>
<dbReference type="OrthoDB" id="5416589at2759"/>
<keyword evidence="2" id="KW-0819">tRNA processing</keyword>
<sequence>MTPQPPSPKPNSSTSKKPTHKKLPRLPPTQKIQKRPLLHPPIAAPRTGASTEKVIYVSSSSPFISTVKRVRSYLSHIETRAAGPITLGKHASQQQVRAAIEEGIERARGRGGDVGKGKGKGRGEEVLLKATGKAIERLLGVALYFQGQEGVKVELRTGSVGAVDDVVETGDGAETGESQLRRVSCLEVGVRLV</sequence>
<proteinExistence type="predicted"/>